<evidence type="ECO:0000256" key="2">
    <source>
        <dbReference type="ARBA" id="ARBA00022801"/>
    </source>
</evidence>
<reference evidence="4" key="1">
    <citation type="submission" date="2019-04" db="EMBL/GenBank/DDBJ databases">
        <title>Evolution of Biomass-Degrading Anaerobic Consortia Revealed by Metagenomics.</title>
        <authorList>
            <person name="Peng X."/>
        </authorList>
    </citation>
    <scope>NUCLEOTIDE SEQUENCE</scope>
    <source>
        <strain evidence="4">SIG66</strain>
    </source>
</reference>
<name>A0A928DQQ0_9BACT</name>
<dbReference type="SUPFAM" id="SSF50494">
    <property type="entry name" value="Trypsin-like serine proteases"/>
    <property type="match status" value="1"/>
</dbReference>
<sequence length="260" mass="27885">MRYLPLFTALFLLSPLCFGAENDHVAIANQNAPAVVTINVAKKDGTTFTGTGFVLTQDGLIATSRHVTQDSLYSNITFNTGAVSGEAIVVAEAGNVDLSLLKIKALHLPVVYLADSDTVLPGQPITVIGNPRRLQNTISSGLISQVRKKADGVIWHQISAPISPSSSGSPVFNAEGKVVSVAFASYSGEGNQNLNFAIPSNYLRQLAYRAGFSLPVHPEDQPATATQQETNPFKAHIQKSWEIVKRLFSRPQKAQATARS</sequence>
<organism evidence="4 5">
    <name type="scientific">Candidatus Avelusimicrobium gallicola</name>
    <dbReference type="NCBI Taxonomy" id="2562704"/>
    <lineage>
        <taxon>Bacteria</taxon>
        <taxon>Pseudomonadati</taxon>
        <taxon>Elusimicrobiota</taxon>
        <taxon>Elusimicrobia</taxon>
        <taxon>Elusimicrobiales</taxon>
        <taxon>Elusimicrobiaceae</taxon>
        <taxon>Candidatus Avelusimicrobium</taxon>
    </lineage>
</organism>
<dbReference type="PANTHER" id="PTHR43343">
    <property type="entry name" value="PEPTIDASE S12"/>
    <property type="match status" value="1"/>
</dbReference>
<keyword evidence="1 4" id="KW-0645">Protease</keyword>
<protein>
    <submittedName>
        <fullName evidence="4">Serine protease</fullName>
    </submittedName>
</protein>
<dbReference type="EMBL" id="SUVG01000002">
    <property type="protein sequence ID" value="MBE6420902.1"/>
    <property type="molecule type" value="Genomic_DNA"/>
</dbReference>
<dbReference type="PRINTS" id="PR00834">
    <property type="entry name" value="PROTEASES2C"/>
</dbReference>
<keyword evidence="3" id="KW-0732">Signal</keyword>
<dbReference type="Gene3D" id="2.40.10.120">
    <property type="match status" value="1"/>
</dbReference>
<dbReference type="Proteomes" id="UP000725649">
    <property type="component" value="Unassembled WGS sequence"/>
</dbReference>
<dbReference type="AlphaFoldDB" id="A0A928DQQ0"/>
<evidence type="ECO:0000313" key="4">
    <source>
        <dbReference type="EMBL" id="MBE6420902.1"/>
    </source>
</evidence>
<evidence type="ECO:0000256" key="1">
    <source>
        <dbReference type="ARBA" id="ARBA00022670"/>
    </source>
</evidence>
<dbReference type="InterPro" id="IPR051201">
    <property type="entry name" value="Chloro_Bact_Ser_Proteases"/>
</dbReference>
<accession>A0A928DQQ0</accession>
<keyword evidence="2" id="KW-0378">Hydrolase</keyword>
<dbReference type="GO" id="GO:0006508">
    <property type="term" value="P:proteolysis"/>
    <property type="evidence" value="ECO:0007669"/>
    <property type="project" value="UniProtKB-KW"/>
</dbReference>
<dbReference type="GO" id="GO:0004252">
    <property type="term" value="F:serine-type endopeptidase activity"/>
    <property type="evidence" value="ECO:0007669"/>
    <property type="project" value="InterPro"/>
</dbReference>
<feature type="signal peptide" evidence="3">
    <location>
        <begin position="1"/>
        <end position="19"/>
    </location>
</feature>
<evidence type="ECO:0000313" key="5">
    <source>
        <dbReference type="Proteomes" id="UP000725649"/>
    </source>
</evidence>
<dbReference type="InterPro" id="IPR009003">
    <property type="entry name" value="Peptidase_S1_PA"/>
</dbReference>
<comment type="caution">
    <text evidence="4">The sequence shown here is derived from an EMBL/GenBank/DDBJ whole genome shotgun (WGS) entry which is preliminary data.</text>
</comment>
<dbReference type="Pfam" id="PF13365">
    <property type="entry name" value="Trypsin_2"/>
    <property type="match status" value="1"/>
</dbReference>
<proteinExistence type="predicted"/>
<dbReference type="PANTHER" id="PTHR43343:SF3">
    <property type="entry name" value="PROTEASE DO-LIKE 8, CHLOROPLASTIC"/>
    <property type="match status" value="1"/>
</dbReference>
<feature type="chain" id="PRO_5037772372" evidence="3">
    <location>
        <begin position="20"/>
        <end position="260"/>
    </location>
</feature>
<evidence type="ECO:0000256" key="3">
    <source>
        <dbReference type="SAM" id="SignalP"/>
    </source>
</evidence>
<dbReference type="InterPro" id="IPR001940">
    <property type="entry name" value="Peptidase_S1C"/>
</dbReference>
<gene>
    <name evidence="4" type="ORF">E7027_01990</name>
</gene>